<keyword evidence="2" id="KW-0067">ATP-binding</keyword>
<reference evidence="3 4" key="1">
    <citation type="submission" date="2018-01" db="EMBL/GenBank/DDBJ databases">
        <title>Tropical forage species Digitaria eriantha prevents oxidative stress under low temperature conditions by the incorporation of polyhydroxybutyrate-producing endophytic bacteria.</title>
        <authorList>
            <person name="Stritzler M."/>
            <person name="Ayub N."/>
        </authorList>
    </citation>
    <scope>NUCLEOTIDE SEQUENCE [LARGE SCALE GENOMIC DNA]</scope>
    <source>
        <strain evidence="3 4">FR1</strain>
    </source>
</reference>
<protein>
    <submittedName>
        <fullName evidence="3">ParA family protein</fullName>
    </submittedName>
</protein>
<evidence type="ECO:0000313" key="3">
    <source>
        <dbReference type="EMBL" id="AUO49479.1"/>
    </source>
</evidence>
<organism evidence="3 4">
    <name type="scientific">Pseudomonas ogarae (strain DSM 112162 / CECT 30235 / F113)</name>
    <dbReference type="NCBI Taxonomy" id="1114970"/>
    <lineage>
        <taxon>Bacteria</taxon>
        <taxon>Pseudomonadati</taxon>
        <taxon>Pseudomonadota</taxon>
        <taxon>Gammaproteobacteria</taxon>
        <taxon>Pseudomonadales</taxon>
        <taxon>Pseudomonadaceae</taxon>
        <taxon>Pseudomonas</taxon>
    </lineage>
</organism>
<keyword evidence="1" id="KW-0547">Nucleotide-binding</keyword>
<dbReference type="SUPFAM" id="SSF52540">
    <property type="entry name" value="P-loop containing nucleoside triphosphate hydrolases"/>
    <property type="match status" value="1"/>
</dbReference>
<accession>A0ABM6R7N0</accession>
<evidence type="ECO:0000256" key="1">
    <source>
        <dbReference type="ARBA" id="ARBA00022741"/>
    </source>
</evidence>
<dbReference type="Gene3D" id="3.40.50.300">
    <property type="entry name" value="P-loop containing nucleotide triphosphate hydrolases"/>
    <property type="match status" value="1"/>
</dbReference>
<sequence length="907" mass="102483">MDCRRNKMSLDQIERMPLTWLDVERGFKKSTENFTVYPDGVTRIRCFYDGAEIETSVAALASDWISQTFQSTYNEISNSISLAIGNHKYPISFVTPNDEPTSPIQYPLWREQTYLKPQSEKRYPENFNDGPRMVSFHSFKGGVGRTTALMTYASAFLNIPNKKNTKILLVDADLEAPGISLWLDSPSMPTVSFVKFLEAMHYPPDSTDQALNYFASELRKTSLNLDGIRKEVFILPSAIKLSEIMDMPVLPSHIAKNPKNPWLLTDHLHELGKKLDVDMVLVDLRAGLSELSSPILFDTRVEHFFVTTVAHQSVLGMAAILEHIGRFQSGIQRDSESLTKPSVILSLLTPTLRKLPDYTLAIEKLNGAYASSEINSTDDIVDISPSVDWVEAEFESTLMSISSVKQALEILTKSPLYESASKWAATRTNQHEITSEEHLDERPKLKTDIASLHRVCEGFQFAEKSTSPEMLVTDPLRNLAKHYNSELPNIVSVGAKGAGKTFTFLQLCRTKTWEQFLEKINITTPEISNCYIFPAISSQNIDGDSLTVVKDAVDGFSEALGVPSIPLNSIQTKITKLVSQPNVDWTETWESLLVEAIGQFSKTFIELNAWLIENNKSIVFNIDGIEDLFDSPAVENQRMAIKALLEIPNALNALRQRKIGFVCFVRADYVQASIRQNIAQYLSRFQPFRLEWTPETFLRLVYWLCSKSNIIQANTELAETLSMEELLGALEELWGKKMGGNSSKEANTARWVFAALCDLNGRLQARDVVRFLKFSAKQMQTKRAEGWPDRLLYPEAIRQSLSECSREKVEEASTEILPLRDWRVKLLEVSDEFKKVPFNPNNVGLSDELIRSLKDIGVIYEDIDRLEDADRFYLPEIYRTGLGFKSAVGGRPRVQALLKRNLGGMPF</sequence>
<dbReference type="InterPro" id="IPR059206">
    <property type="entry name" value="Sll1717-like"/>
</dbReference>
<dbReference type="PANTHER" id="PTHR43384:SF6">
    <property type="entry name" value="SEPTUM SITE-DETERMINING PROTEIN MIND HOMOLOG, CHLOROPLASTIC"/>
    <property type="match status" value="1"/>
</dbReference>
<name>A0ABM6R7N0_PSEO1</name>
<gene>
    <name evidence="3" type="ORF">C1C98_30560</name>
</gene>
<dbReference type="EMBL" id="CP025738">
    <property type="protein sequence ID" value="AUO49479.1"/>
    <property type="molecule type" value="Genomic_DNA"/>
</dbReference>
<dbReference type="NCBIfam" id="NF047389">
    <property type="entry name" value="ATPase_Sll1717"/>
    <property type="match status" value="1"/>
</dbReference>
<keyword evidence="4" id="KW-1185">Reference proteome</keyword>
<evidence type="ECO:0000313" key="4">
    <source>
        <dbReference type="Proteomes" id="UP000235315"/>
    </source>
</evidence>
<dbReference type="Proteomes" id="UP000235315">
    <property type="component" value="Chromosome"/>
</dbReference>
<dbReference type="InterPro" id="IPR027417">
    <property type="entry name" value="P-loop_NTPase"/>
</dbReference>
<dbReference type="NCBIfam" id="NF047398">
    <property type="entry name" value="AAA_KGGVGR"/>
    <property type="match status" value="1"/>
</dbReference>
<dbReference type="InterPro" id="IPR050625">
    <property type="entry name" value="ParA/MinD_ATPase"/>
</dbReference>
<dbReference type="PANTHER" id="PTHR43384">
    <property type="entry name" value="SEPTUM SITE-DETERMINING PROTEIN MIND HOMOLOG, CHLOROPLASTIC-RELATED"/>
    <property type="match status" value="1"/>
</dbReference>
<proteinExistence type="predicted"/>
<evidence type="ECO:0000256" key="2">
    <source>
        <dbReference type="ARBA" id="ARBA00022840"/>
    </source>
</evidence>